<protein>
    <recommendedName>
        <fullName evidence="4 7">Alanine racemase</fullName>
        <ecNumber evidence="4 7">5.1.1.1</ecNumber>
    </recommendedName>
</protein>
<evidence type="ECO:0000256" key="9">
    <source>
        <dbReference type="PIRSR" id="PIRSR600821-52"/>
    </source>
</evidence>
<evidence type="ECO:0000256" key="5">
    <source>
        <dbReference type="ARBA" id="ARBA00022898"/>
    </source>
</evidence>
<dbReference type="SMART" id="SM01005">
    <property type="entry name" value="Ala_racemase_C"/>
    <property type="match status" value="1"/>
</dbReference>
<gene>
    <name evidence="11" type="primary">alr</name>
    <name evidence="11" type="ORF">E5162_03440</name>
</gene>
<feature type="active site" description="Proton acceptor; specific for D-alanine" evidence="7">
    <location>
        <position position="51"/>
    </location>
</feature>
<proteinExistence type="inferred from homology"/>
<dbReference type="CDD" id="cd00430">
    <property type="entry name" value="PLPDE_III_AR"/>
    <property type="match status" value="1"/>
</dbReference>
<comment type="catalytic activity">
    <reaction evidence="1 7">
        <text>L-alanine = D-alanine</text>
        <dbReference type="Rhea" id="RHEA:20249"/>
        <dbReference type="ChEBI" id="CHEBI:57416"/>
        <dbReference type="ChEBI" id="CHEBI:57972"/>
        <dbReference type="EC" id="5.1.1.1"/>
    </reaction>
</comment>
<evidence type="ECO:0000313" key="11">
    <source>
        <dbReference type="EMBL" id="TGY94341.1"/>
    </source>
</evidence>
<dbReference type="NCBIfam" id="TIGR00492">
    <property type="entry name" value="alr"/>
    <property type="match status" value="1"/>
</dbReference>
<accession>A0A4S2HEV1</accession>
<dbReference type="UniPathway" id="UPA00042">
    <property type="reaction ID" value="UER00497"/>
</dbReference>
<comment type="similarity">
    <text evidence="3 7">Belongs to the alanine racemase family.</text>
</comment>
<dbReference type="InterPro" id="IPR020622">
    <property type="entry name" value="Ala_racemase_pyridoxalP-BS"/>
</dbReference>
<feature type="domain" description="Alanine racemase C-terminal" evidence="10">
    <location>
        <begin position="247"/>
        <end position="370"/>
    </location>
</feature>
<evidence type="ECO:0000256" key="8">
    <source>
        <dbReference type="PIRSR" id="PIRSR600821-50"/>
    </source>
</evidence>
<dbReference type="InterPro" id="IPR000821">
    <property type="entry name" value="Ala_racemase"/>
</dbReference>
<evidence type="ECO:0000256" key="6">
    <source>
        <dbReference type="ARBA" id="ARBA00023235"/>
    </source>
</evidence>
<dbReference type="EC" id="5.1.1.1" evidence="4 7"/>
<comment type="cofactor">
    <cofactor evidence="2 7 8">
        <name>pyridoxal 5'-phosphate</name>
        <dbReference type="ChEBI" id="CHEBI:597326"/>
    </cofactor>
</comment>
<dbReference type="InterPro" id="IPR029066">
    <property type="entry name" value="PLP-binding_barrel"/>
</dbReference>
<dbReference type="PANTHER" id="PTHR30511:SF0">
    <property type="entry name" value="ALANINE RACEMASE, CATABOLIC-RELATED"/>
    <property type="match status" value="1"/>
</dbReference>
<evidence type="ECO:0000256" key="3">
    <source>
        <dbReference type="ARBA" id="ARBA00007880"/>
    </source>
</evidence>
<dbReference type="SUPFAM" id="SSF50621">
    <property type="entry name" value="Alanine racemase C-terminal domain-like"/>
    <property type="match status" value="1"/>
</dbReference>
<dbReference type="InterPro" id="IPR009006">
    <property type="entry name" value="Ala_racemase/Decarboxylase_C"/>
</dbReference>
<dbReference type="InterPro" id="IPR001608">
    <property type="entry name" value="Ala_racemase_N"/>
</dbReference>
<evidence type="ECO:0000256" key="4">
    <source>
        <dbReference type="ARBA" id="ARBA00013089"/>
    </source>
</evidence>
<comment type="pathway">
    <text evidence="7">Amino-acid biosynthesis; D-alanine biosynthesis; D-alanine from L-alanine: step 1/1.</text>
</comment>
<keyword evidence="6 7" id="KW-0413">Isomerase</keyword>
<dbReference type="InterPro" id="IPR011079">
    <property type="entry name" value="Ala_racemase_C"/>
</dbReference>
<dbReference type="GO" id="GO:0030170">
    <property type="term" value="F:pyridoxal phosphate binding"/>
    <property type="evidence" value="ECO:0007669"/>
    <property type="project" value="UniProtKB-UniRule"/>
</dbReference>
<dbReference type="EMBL" id="SRXV01000001">
    <property type="protein sequence ID" value="TGY94341.1"/>
    <property type="molecule type" value="Genomic_DNA"/>
</dbReference>
<keyword evidence="12" id="KW-1185">Reference proteome</keyword>
<dbReference type="Gene3D" id="2.40.37.10">
    <property type="entry name" value="Lyase, Ornithine Decarboxylase, Chain A, domain 1"/>
    <property type="match status" value="1"/>
</dbReference>
<dbReference type="GO" id="GO:0008784">
    <property type="term" value="F:alanine racemase activity"/>
    <property type="evidence" value="ECO:0007669"/>
    <property type="project" value="UniProtKB-UniRule"/>
</dbReference>
<dbReference type="AlphaFoldDB" id="A0A4S2HEV1"/>
<dbReference type="Pfam" id="PF00842">
    <property type="entry name" value="Ala_racemase_C"/>
    <property type="match status" value="1"/>
</dbReference>
<evidence type="ECO:0000256" key="1">
    <source>
        <dbReference type="ARBA" id="ARBA00000316"/>
    </source>
</evidence>
<keyword evidence="5 7" id="KW-0663">Pyridoxal phosphate</keyword>
<feature type="active site" description="Proton acceptor; specific for L-alanine" evidence="7">
    <location>
        <position position="268"/>
    </location>
</feature>
<dbReference type="PROSITE" id="PS00395">
    <property type="entry name" value="ALANINE_RACEMASE"/>
    <property type="match status" value="1"/>
</dbReference>
<feature type="binding site" evidence="7 9">
    <location>
        <position position="146"/>
    </location>
    <ligand>
        <name>substrate</name>
    </ligand>
</feature>
<evidence type="ECO:0000256" key="2">
    <source>
        <dbReference type="ARBA" id="ARBA00001933"/>
    </source>
</evidence>
<reference evidence="11 12" key="1">
    <citation type="journal article" date="2013" name="Int. J. Syst. Evol. Microbiol.">
        <title>Marinicauda pacifica gen. nov., sp. nov., a prosthecate alphaproteobacterium of the family Hyphomonadaceae isolated from deep seawater.</title>
        <authorList>
            <person name="Zhang X.Y."/>
            <person name="Li G.W."/>
            <person name="Wang C.S."/>
            <person name="Zhang Y.J."/>
            <person name="Xu X.W."/>
            <person name="Li H."/>
            <person name="Liu A."/>
            <person name="Liu C."/>
            <person name="Xie B.B."/>
            <person name="Qin Q.L."/>
            <person name="Xu Z."/>
            <person name="Chen X.L."/>
            <person name="Zhou B.C."/>
            <person name="Zhang Y.Z."/>
        </authorList>
    </citation>
    <scope>NUCLEOTIDE SEQUENCE [LARGE SCALE GENOMIC DNA]</scope>
    <source>
        <strain evidence="11 12">P-1 km-3</strain>
    </source>
</reference>
<sequence length="373" mass="39002">MRGGTITTTINPAHAVASPDPRLIVDLDAIARNYGTLCRLAGGAQVAGVVKADAYGLGAAQVAPRLAKEGCRTFFVATAREGEALRKALPGLEAEIFVFHGYWPGERARIVSARLIPVLNSADQIEAFRADGGGACAIHFDTGMNRLGLSSRETEELIAGASTLAGLDLRLIMSHLACAEAPDHPKNGAQRDRFADIVRRLPPCRASLANTGAVLLGEAYHFDLVRPGIGLYGAHPANTSGGPFEPVVAIEAPILQLREIAAGETIGYGAQVTADRAMLTATLALGYADGFLRATSPGAAGRIGNTRIPLLGSVSMDLSVVDVSAVPGQLKPGDRVRFLASALNETAAAAGTIGYELLTRLGSRLTRVYESDR</sequence>
<dbReference type="PANTHER" id="PTHR30511">
    <property type="entry name" value="ALANINE RACEMASE"/>
    <property type="match status" value="1"/>
</dbReference>
<dbReference type="HAMAP" id="MF_01201">
    <property type="entry name" value="Ala_racemase"/>
    <property type="match status" value="1"/>
</dbReference>
<dbReference type="Pfam" id="PF01168">
    <property type="entry name" value="Ala_racemase_N"/>
    <property type="match status" value="1"/>
</dbReference>
<evidence type="ECO:0000259" key="10">
    <source>
        <dbReference type="SMART" id="SM01005"/>
    </source>
</evidence>
<evidence type="ECO:0000313" key="12">
    <source>
        <dbReference type="Proteomes" id="UP000305451"/>
    </source>
</evidence>
<organism evidence="11 12">
    <name type="scientific">Marinicauda pacifica</name>
    <dbReference type="NCBI Taxonomy" id="1133559"/>
    <lineage>
        <taxon>Bacteria</taxon>
        <taxon>Pseudomonadati</taxon>
        <taxon>Pseudomonadota</taxon>
        <taxon>Alphaproteobacteria</taxon>
        <taxon>Maricaulales</taxon>
        <taxon>Maricaulaceae</taxon>
        <taxon>Marinicauda</taxon>
    </lineage>
</organism>
<comment type="caution">
    <text evidence="11">The sequence shown here is derived from an EMBL/GenBank/DDBJ whole genome shotgun (WGS) entry which is preliminary data.</text>
</comment>
<dbReference type="PRINTS" id="PR00992">
    <property type="entry name" value="ALARACEMASE"/>
</dbReference>
<dbReference type="Gene3D" id="3.20.20.10">
    <property type="entry name" value="Alanine racemase"/>
    <property type="match status" value="1"/>
</dbReference>
<name>A0A4S2HEV1_9PROT</name>
<dbReference type="GO" id="GO:0030632">
    <property type="term" value="P:D-alanine biosynthetic process"/>
    <property type="evidence" value="ECO:0007669"/>
    <property type="project" value="UniProtKB-UniRule"/>
</dbReference>
<evidence type="ECO:0000256" key="7">
    <source>
        <dbReference type="HAMAP-Rule" id="MF_01201"/>
    </source>
</evidence>
<dbReference type="GO" id="GO:0005829">
    <property type="term" value="C:cytosol"/>
    <property type="evidence" value="ECO:0007669"/>
    <property type="project" value="TreeGrafter"/>
</dbReference>
<dbReference type="SUPFAM" id="SSF51419">
    <property type="entry name" value="PLP-binding barrel"/>
    <property type="match status" value="1"/>
</dbReference>
<feature type="modified residue" description="N6-(pyridoxal phosphate)lysine" evidence="7 8">
    <location>
        <position position="51"/>
    </location>
</feature>
<comment type="function">
    <text evidence="7">Catalyzes the interconversion of L-alanine and D-alanine. May also act on other amino acids.</text>
</comment>
<dbReference type="Proteomes" id="UP000305451">
    <property type="component" value="Unassembled WGS sequence"/>
</dbReference>
<feature type="binding site" evidence="7 9">
    <location>
        <position position="316"/>
    </location>
    <ligand>
        <name>substrate</name>
    </ligand>
</feature>